<dbReference type="EMBL" id="CAJVCH010340490">
    <property type="protein sequence ID" value="CAG7815265.1"/>
    <property type="molecule type" value="Genomic_DNA"/>
</dbReference>
<organism evidence="1 2">
    <name type="scientific">Allacma fusca</name>
    <dbReference type="NCBI Taxonomy" id="39272"/>
    <lineage>
        <taxon>Eukaryota</taxon>
        <taxon>Metazoa</taxon>
        <taxon>Ecdysozoa</taxon>
        <taxon>Arthropoda</taxon>
        <taxon>Hexapoda</taxon>
        <taxon>Collembola</taxon>
        <taxon>Symphypleona</taxon>
        <taxon>Sminthuridae</taxon>
        <taxon>Allacma</taxon>
    </lineage>
</organism>
<reference evidence="1" key="1">
    <citation type="submission" date="2021-06" db="EMBL/GenBank/DDBJ databases">
        <authorList>
            <person name="Hodson N. C."/>
            <person name="Mongue J. A."/>
            <person name="Jaron S. K."/>
        </authorList>
    </citation>
    <scope>NUCLEOTIDE SEQUENCE</scope>
</reference>
<dbReference type="AlphaFoldDB" id="A0A8J2KI81"/>
<name>A0A8J2KI81_9HEXA</name>
<keyword evidence="2" id="KW-1185">Reference proteome</keyword>
<accession>A0A8J2KI81</accession>
<proteinExistence type="predicted"/>
<protein>
    <submittedName>
        <fullName evidence="1">Uncharacterized protein</fullName>
    </submittedName>
</protein>
<dbReference type="Proteomes" id="UP000708208">
    <property type="component" value="Unassembled WGS sequence"/>
</dbReference>
<evidence type="ECO:0000313" key="2">
    <source>
        <dbReference type="Proteomes" id="UP000708208"/>
    </source>
</evidence>
<sequence>MAVSQMGYGYRNLFGWRPRTIEIYPLSDECLPDGTKNCRRMTDCCSNWCTTNGPSETICKPTPCDCPQSPWGPVNDYCKWPLDSCHVNEYCCSGYCHQYSDPSRHGGGRYPVCIMPPCKPCDLTYKK</sequence>
<evidence type="ECO:0000313" key="1">
    <source>
        <dbReference type="EMBL" id="CAG7815265.1"/>
    </source>
</evidence>
<comment type="caution">
    <text evidence="1">The sequence shown here is derived from an EMBL/GenBank/DDBJ whole genome shotgun (WGS) entry which is preliminary data.</text>
</comment>
<gene>
    <name evidence="1" type="ORF">AFUS01_LOCUS25959</name>
</gene>